<dbReference type="EMBL" id="LR023762">
    <property type="protein sequence ID" value="SVE93381.1"/>
    <property type="molecule type" value="mRNA"/>
</dbReference>
<dbReference type="GO" id="GO:0005737">
    <property type="term" value="C:cytoplasm"/>
    <property type="evidence" value="ECO:0007669"/>
    <property type="project" value="TreeGrafter"/>
</dbReference>
<proteinExistence type="evidence at transcript level"/>
<dbReference type="PANTHER" id="PTHR12828:SF3">
    <property type="entry name" value="PROTEASOME MATURATION PROTEIN"/>
    <property type="match status" value="1"/>
</dbReference>
<gene>
    <name evidence="3" type="primary">EOG090X0J8E</name>
</gene>
<name>A0A4Y7NJG4_9CRUS</name>
<evidence type="ECO:0000256" key="2">
    <source>
        <dbReference type="ARBA" id="ARBA00043974"/>
    </source>
</evidence>
<dbReference type="GO" id="GO:0005634">
    <property type="term" value="C:nucleus"/>
    <property type="evidence" value="ECO:0007669"/>
    <property type="project" value="TreeGrafter"/>
</dbReference>
<sequence length="137" mass="15237">MDKAIINTSVLGPDSKFVVNDNLAFGGKGSSSVKSLSSVHPLEKKLSQHDKKQEEISMNILKNIQGMHAPLRLHMEKQALKLADAGHLPCLYRHNASMDALTGRDMRLDFEDFLATPFDSEVATNPQLAIERHLNIF</sequence>
<dbReference type="GO" id="GO:0043248">
    <property type="term" value="P:proteasome assembly"/>
    <property type="evidence" value="ECO:0007669"/>
    <property type="project" value="InterPro"/>
</dbReference>
<comment type="similarity">
    <text evidence="2">Belongs to the POMP/UMP1 family.</text>
</comment>
<dbReference type="InterPro" id="IPR008012">
    <property type="entry name" value="Ump1"/>
</dbReference>
<evidence type="ECO:0000313" key="3">
    <source>
        <dbReference type="EMBL" id="SVE93381.1"/>
    </source>
</evidence>
<dbReference type="AlphaFoldDB" id="A0A4Y7NJG4"/>
<protein>
    <submittedName>
        <fullName evidence="3">EOG090X0J8E</fullName>
    </submittedName>
</protein>
<reference evidence="3" key="1">
    <citation type="submission" date="2018-08" db="EMBL/GenBank/DDBJ databases">
        <authorList>
            <person name="Cornetti L."/>
        </authorList>
    </citation>
    <scope>NUCLEOTIDE SEQUENCE</scope>
    <source>
        <strain evidence="3">DE-FRO-2-1</strain>
    </source>
</reference>
<dbReference type="PANTHER" id="PTHR12828">
    <property type="entry name" value="PROTEASOME MATURATION PROTEIN UMP1"/>
    <property type="match status" value="1"/>
</dbReference>
<dbReference type="Pfam" id="PF05348">
    <property type="entry name" value="UMP1"/>
    <property type="match status" value="1"/>
</dbReference>
<accession>A0A4Y7NJG4</accession>
<keyword evidence="1" id="KW-0143">Chaperone</keyword>
<organism evidence="3">
    <name type="scientific">Moina brachiata</name>
    <dbReference type="NCBI Taxonomy" id="675436"/>
    <lineage>
        <taxon>Eukaryota</taxon>
        <taxon>Metazoa</taxon>
        <taxon>Ecdysozoa</taxon>
        <taxon>Arthropoda</taxon>
        <taxon>Crustacea</taxon>
        <taxon>Branchiopoda</taxon>
        <taxon>Diplostraca</taxon>
        <taxon>Cladocera</taxon>
        <taxon>Anomopoda</taxon>
        <taxon>Moinidae</taxon>
        <taxon>Moina</taxon>
    </lineage>
</organism>
<evidence type="ECO:0000256" key="1">
    <source>
        <dbReference type="ARBA" id="ARBA00023186"/>
    </source>
</evidence>